<evidence type="ECO:0000256" key="3">
    <source>
        <dbReference type="ARBA" id="ARBA00031983"/>
    </source>
</evidence>
<accession>A0A5S9IN94</accession>
<dbReference type="Proteomes" id="UP000326354">
    <property type="component" value="Chromosome"/>
</dbReference>
<dbReference type="PANTHER" id="PTHR43393">
    <property type="entry name" value="CYTOKININ RIBOSIDE 5'-MONOPHOSPHATE PHOSPHORIBOHYDROLASE"/>
    <property type="match status" value="1"/>
</dbReference>
<dbReference type="GO" id="GO:0008714">
    <property type="term" value="F:AMP nucleosidase activity"/>
    <property type="evidence" value="ECO:0007669"/>
    <property type="project" value="UniProtKB-EC"/>
</dbReference>
<name>A0A5S9IN94_UABAM</name>
<dbReference type="KEGG" id="uam:UABAM_03012"/>
<dbReference type="InterPro" id="IPR052341">
    <property type="entry name" value="LOG_family_nucleotidases"/>
</dbReference>
<dbReference type="EC" id="3.2.2.4" evidence="2"/>
<dbReference type="Pfam" id="PF03641">
    <property type="entry name" value="Lysine_decarbox"/>
    <property type="match status" value="1"/>
</dbReference>
<dbReference type="SUPFAM" id="SSF102405">
    <property type="entry name" value="MCP/YpsA-like"/>
    <property type="match status" value="1"/>
</dbReference>
<evidence type="ECO:0000256" key="2">
    <source>
        <dbReference type="ARBA" id="ARBA00011985"/>
    </source>
</evidence>
<sequence length="275" mass="31728">MHLDRNKVKKFLNGQIDQLNHVMADLDEYTAQLETNYYRVAIFGSARTRENDPWYTHVTNLAKALSEKGVDVVTGGGPGLMEAANKGAKLGGHQIRSIGVSIELPFEQDSNQHLDIKKSHRRFSSRLDEFMRISQAVIVTPGGLGTLLELFYTWQLLQVEHINERPIILFGKEFWQGLMDWICKIPVEQNMLSPEDMDHVHLFDSVEEIIDFLEPQVEHFYRKSKSYINKSLISSEAFQKLNKLHDNTQKSFDEIIDEAIIHMYKLHQSDENDAQ</sequence>
<gene>
    <name evidence="4" type="ORF">UABAM_03012</name>
</gene>
<comment type="catalytic activity">
    <reaction evidence="1">
        <text>AMP + H2O = D-ribose 5-phosphate + adenine</text>
        <dbReference type="Rhea" id="RHEA:20129"/>
        <dbReference type="ChEBI" id="CHEBI:15377"/>
        <dbReference type="ChEBI" id="CHEBI:16708"/>
        <dbReference type="ChEBI" id="CHEBI:78346"/>
        <dbReference type="ChEBI" id="CHEBI:456215"/>
        <dbReference type="EC" id="3.2.2.4"/>
    </reaction>
</comment>
<evidence type="ECO:0000256" key="1">
    <source>
        <dbReference type="ARBA" id="ARBA00000274"/>
    </source>
</evidence>
<dbReference type="GO" id="GO:0005829">
    <property type="term" value="C:cytosol"/>
    <property type="evidence" value="ECO:0007669"/>
    <property type="project" value="TreeGrafter"/>
</dbReference>
<dbReference type="EMBL" id="AP019860">
    <property type="protein sequence ID" value="BBM84651.1"/>
    <property type="molecule type" value="Genomic_DNA"/>
</dbReference>
<dbReference type="PANTHER" id="PTHR43393:SF3">
    <property type="entry name" value="LYSINE DECARBOXYLASE-LIKE PROTEIN"/>
    <property type="match status" value="1"/>
</dbReference>
<protein>
    <recommendedName>
        <fullName evidence="3">AMP nucleosidase</fullName>
        <ecNumber evidence="2">3.2.2.4</ecNumber>
    </recommendedName>
    <alternativeName>
        <fullName evidence="3">AMP nucleosidase</fullName>
    </alternativeName>
</protein>
<dbReference type="InterPro" id="IPR031100">
    <property type="entry name" value="LOG_fam"/>
</dbReference>
<dbReference type="Gene3D" id="3.40.50.450">
    <property type="match status" value="1"/>
</dbReference>
<reference evidence="4 5" key="1">
    <citation type="submission" date="2019-08" db="EMBL/GenBank/DDBJ databases">
        <title>Complete genome sequence of Candidatus Uab amorphum.</title>
        <authorList>
            <person name="Shiratori T."/>
            <person name="Suzuki S."/>
            <person name="Kakizawa Y."/>
            <person name="Ishida K."/>
        </authorList>
    </citation>
    <scope>NUCLEOTIDE SEQUENCE [LARGE SCALE GENOMIC DNA]</scope>
    <source>
        <strain evidence="4 5">SRT547</strain>
    </source>
</reference>
<proteinExistence type="predicted"/>
<dbReference type="AlphaFoldDB" id="A0A5S9IN94"/>
<keyword evidence="5" id="KW-1185">Reference proteome</keyword>
<evidence type="ECO:0000313" key="5">
    <source>
        <dbReference type="Proteomes" id="UP000326354"/>
    </source>
</evidence>
<evidence type="ECO:0000313" key="4">
    <source>
        <dbReference type="EMBL" id="BBM84651.1"/>
    </source>
</evidence>
<organism evidence="4 5">
    <name type="scientific">Uabimicrobium amorphum</name>
    <dbReference type="NCBI Taxonomy" id="2596890"/>
    <lineage>
        <taxon>Bacteria</taxon>
        <taxon>Pseudomonadati</taxon>
        <taxon>Planctomycetota</taxon>
        <taxon>Candidatus Uabimicrobiia</taxon>
        <taxon>Candidatus Uabimicrobiales</taxon>
        <taxon>Candidatus Uabimicrobiaceae</taxon>
        <taxon>Candidatus Uabimicrobium</taxon>
    </lineage>
</organism>